<dbReference type="GO" id="GO:0004252">
    <property type="term" value="F:serine-type endopeptidase activity"/>
    <property type="evidence" value="ECO:0007669"/>
    <property type="project" value="InterPro"/>
</dbReference>
<dbReference type="Proteomes" id="UP001281410">
    <property type="component" value="Unassembled WGS sequence"/>
</dbReference>
<comment type="caution">
    <text evidence="5">The sequence shown here is derived from an EMBL/GenBank/DDBJ whole genome shotgun (WGS) entry which is preliminary data.</text>
</comment>
<dbReference type="Pfam" id="PF00082">
    <property type="entry name" value="Peptidase_S8"/>
    <property type="match status" value="1"/>
</dbReference>
<evidence type="ECO:0000256" key="2">
    <source>
        <dbReference type="ARBA" id="ARBA00022729"/>
    </source>
</evidence>
<comment type="similarity">
    <text evidence="1 3">Belongs to the peptidase S8 family.</text>
</comment>
<accession>A0AAE0E1X0</accession>
<dbReference type="InterPro" id="IPR000209">
    <property type="entry name" value="Peptidase_S8/S53_dom"/>
</dbReference>
<reference evidence="5" key="1">
    <citation type="journal article" date="2023" name="Plant J.">
        <title>Genome sequences and population genomics provide insights into the demographic history, inbreeding, and mutation load of two 'living fossil' tree species of Dipteronia.</title>
        <authorList>
            <person name="Feng Y."/>
            <person name="Comes H.P."/>
            <person name="Chen J."/>
            <person name="Zhu S."/>
            <person name="Lu R."/>
            <person name="Zhang X."/>
            <person name="Li P."/>
            <person name="Qiu J."/>
            <person name="Olsen K.M."/>
            <person name="Qiu Y."/>
        </authorList>
    </citation>
    <scope>NUCLEOTIDE SEQUENCE</scope>
    <source>
        <strain evidence="5">NBL</strain>
    </source>
</reference>
<dbReference type="GO" id="GO:0006508">
    <property type="term" value="P:proteolysis"/>
    <property type="evidence" value="ECO:0007669"/>
    <property type="project" value="InterPro"/>
</dbReference>
<keyword evidence="6" id="KW-1185">Reference proteome</keyword>
<feature type="domain" description="Peptidase S8/S53" evidence="4">
    <location>
        <begin position="9"/>
        <end position="127"/>
    </location>
</feature>
<evidence type="ECO:0000259" key="4">
    <source>
        <dbReference type="Pfam" id="PF00082"/>
    </source>
</evidence>
<protein>
    <recommendedName>
        <fullName evidence="4">Peptidase S8/S53 domain-containing protein</fullName>
    </recommendedName>
</protein>
<organism evidence="5 6">
    <name type="scientific">Dipteronia sinensis</name>
    <dbReference type="NCBI Taxonomy" id="43782"/>
    <lineage>
        <taxon>Eukaryota</taxon>
        <taxon>Viridiplantae</taxon>
        <taxon>Streptophyta</taxon>
        <taxon>Embryophyta</taxon>
        <taxon>Tracheophyta</taxon>
        <taxon>Spermatophyta</taxon>
        <taxon>Magnoliopsida</taxon>
        <taxon>eudicotyledons</taxon>
        <taxon>Gunneridae</taxon>
        <taxon>Pentapetalae</taxon>
        <taxon>rosids</taxon>
        <taxon>malvids</taxon>
        <taxon>Sapindales</taxon>
        <taxon>Sapindaceae</taxon>
        <taxon>Hippocastanoideae</taxon>
        <taxon>Acereae</taxon>
        <taxon>Dipteronia</taxon>
    </lineage>
</organism>
<dbReference type="InterPro" id="IPR036852">
    <property type="entry name" value="Peptidase_S8/S53_dom_sf"/>
</dbReference>
<evidence type="ECO:0000256" key="3">
    <source>
        <dbReference type="PROSITE-ProRule" id="PRU01240"/>
    </source>
</evidence>
<sequence length="145" mass="15150">MEFLTEGLNARDEDGHGSYTASTAAGKFVKDASFYGLAKGTTRGGELQHTKFAISKSSAILSGFDDAIADGVDLLTISIGGNKAYEFKEDPTAIGPFHAIAKGILTVNFAGNNGPKLSSVSSVAPWMFSVAASTHRSPDCGQHYS</sequence>
<dbReference type="PANTHER" id="PTHR10795">
    <property type="entry name" value="PROPROTEIN CONVERTASE SUBTILISIN/KEXIN"/>
    <property type="match status" value="1"/>
</dbReference>
<comment type="caution">
    <text evidence="3">Lacks conserved residue(s) required for the propagation of feature annotation.</text>
</comment>
<keyword evidence="2" id="KW-0732">Signal</keyword>
<dbReference type="EMBL" id="JANJYJ010000006">
    <property type="protein sequence ID" value="KAK3204373.1"/>
    <property type="molecule type" value="Genomic_DNA"/>
</dbReference>
<dbReference type="AlphaFoldDB" id="A0AAE0E1X0"/>
<evidence type="ECO:0000256" key="1">
    <source>
        <dbReference type="ARBA" id="ARBA00011073"/>
    </source>
</evidence>
<evidence type="ECO:0000313" key="5">
    <source>
        <dbReference type="EMBL" id="KAK3204373.1"/>
    </source>
</evidence>
<proteinExistence type="inferred from homology"/>
<dbReference type="SUPFAM" id="SSF52743">
    <property type="entry name" value="Subtilisin-like"/>
    <property type="match status" value="1"/>
</dbReference>
<gene>
    <name evidence="5" type="ORF">Dsin_018419</name>
</gene>
<name>A0AAE0E1X0_9ROSI</name>
<dbReference type="PROSITE" id="PS51892">
    <property type="entry name" value="SUBTILASE"/>
    <property type="match status" value="1"/>
</dbReference>
<evidence type="ECO:0000313" key="6">
    <source>
        <dbReference type="Proteomes" id="UP001281410"/>
    </source>
</evidence>
<dbReference type="InterPro" id="IPR045051">
    <property type="entry name" value="SBT"/>
</dbReference>
<dbReference type="Gene3D" id="3.40.50.200">
    <property type="entry name" value="Peptidase S8/S53 domain"/>
    <property type="match status" value="1"/>
</dbReference>